<dbReference type="Proteomes" id="UP000499080">
    <property type="component" value="Unassembled WGS sequence"/>
</dbReference>
<dbReference type="EMBL" id="BGPR01000156">
    <property type="protein sequence ID" value="GBM00421.1"/>
    <property type="molecule type" value="Genomic_DNA"/>
</dbReference>
<evidence type="ECO:0000313" key="1">
    <source>
        <dbReference type="EMBL" id="GBM00421.1"/>
    </source>
</evidence>
<keyword evidence="2" id="KW-1185">Reference proteome</keyword>
<reference evidence="1 2" key="1">
    <citation type="journal article" date="2019" name="Sci. Rep.">
        <title>Orb-weaving spider Araneus ventricosus genome elucidates the spidroin gene catalogue.</title>
        <authorList>
            <person name="Kono N."/>
            <person name="Nakamura H."/>
            <person name="Ohtoshi R."/>
            <person name="Moran D.A.P."/>
            <person name="Shinohara A."/>
            <person name="Yoshida Y."/>
            <person name="Fujiwara M."/>
            <person name="Mori M."/>
            <person name="Tomita M."/>
            <person name="Arakawa K."/>
        </authorList>
    </citation>
    <scope>NUCLEOTIDE SEQUENCE [LARGE SCALE GENOMIC DNA]</scope>
</reference>
<comment type="caution">
    <text evidence="1">The sequence shown here is derived from an EMBL/GenBank/DDBJ whole genome shotgun (WGS) entry which is preliminary data.</text>
</comment>
<proteinExistence type="predicted"/>
<protein>
    <submittedName>
        <fullName evidence="1">Uncharacterized protein</fullName>
    </submittedName>
</protein>
<gene>
    <name evidence="1" type="ORF">AVEN_179230_1</name>
</gene>
<accession>A0A4Y2C7I5</accession>
<dbReference type="AlphaFoldDB" id="A0A4Y2C7I5"/>
<evidence type="ECO:0000313" key="2">
    <source>
        <dbReference type="Proteomes" id="UP000499080"/>
    </source>
</evidence>
<organism evidence="1 2">
    <name type="scientific">Araneus ventricosus</name>
    <name type="common">Orbweaver spider</name>
    <name type="synonym">Epeira ventricosa</name>
    <dbReference type="NCBI Taxonomy" id="182803"/>
    <lineage>
        <taxon>Eukaryota</taxon>
        <taxon>Metazoa</taxon>
        <taxon>Ecdysozoa</taxon>
        <taxon>Arthropoda</taxon>
        <taxon>Chelicerata</taxon>
        <taxon>Arachnida</taxon>
        <taxon>Araneae</taxon>
        <taxon>Araneomorphae</taxon>
        <taxon>Entelegynae</taxon>
        <taxon>Araneoidea</taxon>
        <taxon>Araneidae</taxon>
        <taxon>Araneus</taxon>
    </lineage>
</organism>
<name>A0A4Y2C7I5_ARAVE</name>
<sequence>MYVPVKKVCGIHNNADVTNFDGTAIEQVSAVNCFREFRHIFEFFFLIIIEIIFSQSSDKWQLTSLPHHNSESFGYYHINLGNGLCSEALRELLCIFHYPGYSSKAS</sequence>